<keyword evidence="2" id="KW-1185">Reference proteome</keyword>
<name>A0A2Z4GFE1_9BACT</name>
<dbReference type="Proteomes" id="UP000249873">
    <property type="component" value="Chromosome"/>
</dbReference>
<organism evidence="1 2">
    <name type="scientific">Arcticibacterium luteifluviistationis</name>
    <dbReference type="NCBI Taxonomy" id="1784714"/>
    <lineage>
        <taxon>Bacteria</taxon>
        <taxon>Pseudomonadati</taxon>
        <taxon>Bacteroidota</taxon>
        <taxon>Cytophagia</taxon>
        <taxon>Cytophagales</taxon>
        <taxon>Leadbetterellaceae</taxon>
        <taxon>Arcticibacterium</taxon>
    </lineage>
</organism>
<gene>
    <name evidence="1" type="ORF">DJ013_18765</name>
</gene>
<reference evidence="1 2" key="1">
    <citation type="submission" date="2018-05" db="EMBL/GenBank/DDBJ databases">
        <title>Complete genome sequence of Arcticibacterium luteifluviistationis SM1504T, a cytophagaceae bacterium isolated from Arctic surface seawater.</title>
        <authorList>
            <person name="Li Y."/>
            <person name="Qin Q.-L."/>
        </authorList>
    </citation>
    <scope>NUCLEOTIDE SEQUENCE [LARGE SCALE GENOMIC DNA]</scope>
    <source>
        <strain evidence="1 2">SM1504</strain>
    </source>
</reference>
<protein>
    <submittedName>
        <fullName evidence="1">Uncharacterized protein</fullName>
    </submittedName>
</protein>
<proteinExistence type="predicted"/>
<dbReference type="RefSeq" id="WP_111373467.1">
    <property type="nucleotide sequence ID" value="NZ_CP029480.1"/>
</dbReference>
<dbReference type="AlphaFoldDB" id="A0A2Z4GFE1"/>
<evidence type="ECO:0000313" key="1">
    <source>
        <dbReference type="EMBL" id="AWW00100.1"/>
    </source>
</evidence>
<evidence type="ECO:0000313" key="2">
    <source>
        <dbReference type="Proteomes" id="UP000249873"/>
    </source>
</evidence>
<dbReference type="KEGG" id="als:DJ013_18765"/>
<dbReference type="EMBL" id="CP029480">
    <property type="protein sequence ID" value="AWW00100.1"/>
    <property type="molecule type" value="Genomic_DNA"/>
</dbReference>
<sequence length="188" mass="22841">MHDIEPYHNWQKYYQADKDMRSPFFGREYSIYYENDVYGYYIDPHWDDIGSETLYIKLLYTDYTNNVAVLELFGEWNDTLHNDVMHLKRNVIDRLLKNGIDKFILIAENLFQFHGGDQDYYEEWFDDVEDGWISIINAPEFILSEMQKYRLDYYMNFGGTLQFENWRTLKPQRLFDLVDALMQRRLGA</sequence>
<dbReference type="OrthoDB" id="653988at2"/>
<accession>A0A2Z4GFE1</accession>